<evidence type="ECO:0000313" key="4">
    <source>
        <dbReference type="EMBL" id="ESU34757.1"/>
    </source>
</evidence>
<feature type="domain" description="EGF-like" evidence="3">
    <location>
        <begin position="633"/>
        <end position="663"/>
    </location>
</feature>
<feature type="signal peptide" evidence="2">
    <location>
        <begin position="1"/>
        <end position="28"/>
    </location>
</feature>
<dbReference type="InterPro" id="IPR005127">
    <property type="entry name" value="Giardia_VSP"/>
</dbReference>
<dbReference type="Proteomes" id="UP000018320">
    <property type="component" value="Unassembled WGS sequence"/>
</dbReference>
<feature type="domain" description="EGF-like" evidence="3">
    <location>
        <begin position="368"/>
        <end position="406"/>
    </location>
</feature>
<feature type="domain" description="EGF-like" evidence="3">
    <location>
        <begin position="407"/>
        <end position="452"/>
    </location>
</feature>
<dbReference type="SMART" id="SM00181">
    <property type="entry name" value="EGF"/>
    <property type="match status" value="6"/>
</dbReference>
<keyword evidence="1" id="KW-0812">Transmembrane</keyword>
<dbReference type="Pfam" id="PF03302">
    <property type="entry name" value="VSP"/>
    <property type="match status" value="1"/>
</dbReference>
<feature type="domain" description="EGF-like" evidence="3">
    <location>
        <begin position="203"/>
        <end position="235"/>
    </location>
</feature>
<gene>
    <name evidence="4" type="ORF">DHA2_150135</name>
</gene>
<evidence type="ECO:0000256" key="1">
    <source>
        <dbReference type="SAM" id="Phobius"/>
    </source>
</evidence>
<name>V6T8G5_GIAIN</name>
<dbReference type="VEuPathDB" id="GiardiaDB:GL50581_311"/>
<keyword evidence="1" id="KW-0472">Membrane</keyword>
<keyword evidence="2" id="KW-0732">Signal</keyword>
<dbReference type="VEuPathDB" id="GiardiaDB:QR46_4872"/>
<dbReference type="PANTHER" id="PTHR23275">
    <property type="entry name" value="CABRIOLET.-RELATED"/>
    <property type="match status" value="1"/>
</dbReference>
<protein>
    <submittedName>
        <fullName evidence="4">Variant-specific surface protein</fullName>
    </submittedName>
</protein>
<dbReference type="PANTHER" id="PTHR23275:SF100">
    <property type="entry name" value="EGF-LIKE DOMAIN-CONTAINING PROTEIN"/>
    <property type="match status" value="1"/>
</dbReference>
<reference evidence="5" key="1">
    <citation type="submission" date="2012-02" db="EMBL/GenBank/DDBJ databases">
        <title>Genome sequencing of Giardia lamblia Genotypes A2 and B isolates (DH and GS) and comparative analysis with the genomes of Genotypes A1 and E (WB and Pig).</title>
        <authorList>
            <person name="Adam R."/>
            <person name="Dahlstrom E."/>
            <person name="Martens C."/>
            <person name="Bruno D."/>
            <person name="Barbian K."/>
            <person name="Porcella S.F."/>
            <person name="Nash T."/>
        </authorList>
    </citation>
    <scope>NUCLEOTIDE SEQUENCE</scope>
    <source>
        <strain evidence="5">DH</strain>
    </source>
</reference>
<accession>V6T8G5</accession>
<reference evidence="4 5" key="2">
    <citation type="journal article" date="2013" name="Genome Biol. Evol.">
        <title>Genome sequencing of Giardia lamblia genotypes A2 and B isolates (DH and GS) and comparative analysis with the genomes of genotypes A1 and E (WB and Pig).</title>
        <authorList>
            <person name="Adam R.D."/>
            <person name="Dahlstrom E.W."/>
            <person name="Martens C.A."/>
            <person name="Bruno D.P."/>
            <person name="Barbian K.D."/>
            <person name="Ricklefs S.M."/>
            <person name="Hernandez M.M."/>
            <person name="Narla N.P."/>
            <person name="Patel R.B."/>
            <person name="Porcella S.F."/>
            <person name="Nash T.E."/>
        </authorList>
    </citation>
    <scope>NUCLEOTIDE SEQUENCE [LARGE SCALE GENOMIC DNA]</scope>
    <source>
        <strain evidence="4 5">DH</strain>
    </source>
</reference>
<dbReference type="InterPro" id="IPR006212">
    <property type="entry name" value="Furin_repeat"/>
</dbReference>
<feature type="domain" description="EGF-like" evidence="3">
    <location>
        <begin position="153"/>
        <end position="202"/>
    </location>
</feature>
<dbReference type="SMART" id="SM00261">
    <property type="entry name" value="FU"/>
    <property type="match status" value="3"/>
</dbReference>
<comment type="caution">
    <text evidence="4">The sequence shown here is derived from an EMBL/GenBank/DDBJ whole genome shotgun (WGS) entry which is preliminary data.</text>
</comment>
<keyword evidence="1" id="KW-1133">Transmembrane helix</keyword>
<dbReference type="InterPro" id="IPR009030">
    <property type="entry name" value="Growth_fac_rcpt_cys_sf"/>
</dbReference>
<organism evidence="4 5">
    <name type="scientific">Giardia intestinalis</name>
    <name type="common">Giardia lamblia</name>
    <dbReference type="NCBI Taxonomy" id="5741"/>
    <lineage>
        <taxon>Eukaryota</taxon>
        <taxon>Metamonada</taxon>
        <taxon>Diplomonadida</taxon>
        <taxon>Hexamitidae</taxon>
        <taxon>Giardiinae</taxon>
        <taxon>Giardia</taxon>
    </lineage>
</organism>
<feature type="non-terminal residue" evidence="4">
    <location>
        <position position="1"/>
    </location>
</feature>
<feature type="transmembrane region" description="Helical" evidence="1">
    <location>
        <begin position="676"/>
        <end position="700"/>
    </location>
</feature>
<dbReference type="SUPFAM" id="SSF57184">
    <property type="entry name" value="Growth factor receptor domain"/>
    <property type="match status" value="3"/>
</dbReference>
<dbReference type="AlphaFoldDB" id="V6T8G5"/>
<feature type="domain" description="EGF-like" evidence="3">
    <location>
        <begin position="317"/>
        <end position="366"/>
    </location>
</feature>
<proteinExistence type="predicted"/>
<sequence>VKCLLTLAVPRWASMLLTAFYVVLGSFAAPCQQDGNHIVTCQVNKCETAGLSEICTECRAGGVPVDGFCWPPGSPQAAAAGCTKADGAALDKTATTCEKCGDGYFLFMGGCYKVGQDPGSEICTQAEGGLCTECNTDNGLFKNPATAPKSGNECILCWDTTGADGYTGVANCATCTKSDNSPGAATCTECQAGYYKENNECKQCDPSCLTCTAVGTTACETCKPGTYLKADKSCSNACEGNQYADELTMTCKACSEIHAECTACKYNATVSKPQCTACSGQKMVKTAIDGTTTCVDVSSNCEDADHFKADNDAACVLCSNTTAGSTANDKGIADCKECTKSANGSPPTCSACLDGYFFNSGTSTCTDKCGDNCATCTEANNANRCLTCMPGFFPIDSTDQQGKKCVPCDSTADGGREGCSVCSNTGGFKCTDCKANYRKQSNGDTGDDYTCVKTCEDDTACGGTSGACDAIVINENGKELHYCSYCGDSNKVPIDGICATDSKGTNAGCTDHICSYCAQGYFLYMGGCYKVDQEPGSHMCKKADSSGICTEAANDKYFVVPGASNTDQSVLACGNPLGTLVGTDSTAKAYVGVDGCSACTAPTALTGAGMTPAICTACDSDRKPNRDGSGCVVCSDTNCKSCVMDGVCEECSDGYSIKGGRCVSSGTNRSGLSTGAIAGISVAVIVVVGGLVGFLCWWFICRGKA</sequence>
<dbReference type="EMBL" id="AHGT01000158">
    <property type="protein sequence ID" value="ESU34757.1"/>
    <property type="molecule type" value="Genomic_DNA"/>
</dbReference>
<feature type="chain" id="PRO_5004751437" evidence="2">
    <location>
        <begin position="29"/>
        <end position="705"/>
    </location>
</feature>
<evidence type="ECO:0000259" key="3">
    <source>
        <dbReference type="SMART" id="SM00181"/>
    </source>
</evidence>
<dbReference type="Gene3D" id="2.10.220.10">
    <property type="entry name" value="Hormone Receptor, Insulin-like Growth Factor Receptor 1, Chain A, domain 2"/>
    <property type="match status" value="2"/>
</dbReference>
<dbReference type="InterPro" id="IPR052798">
    <property type="entry name" value="Giardia_VSA"/>
</dbReference>
<evidence type="ECO:0000313" key="5">
    <source>
        <dbReference type="Proteomes" id="UP000018320"/>
    </source>
</evidence>
<dbReference type="VEuPathDB" id="GiardiaDB:DHA2_150135"/>
<dbReference type="VEuPathDB" id="GiardiaDB:GL50803_0050375"/>
<dbReference type="InterPro" id="IPR000742">
    <property type="entry name" value="EGF"/>
</dbReference>
<dbReference type="CDD" id="cd00064">
    <property type="entry name" value="FU"/>
    <property type="match status" value="1"/>
</dbReference>
<evidence type="ECO:0000256" key="2">
    <source>
        <dbReference type="SAM" id="SignalP"/>
    </source>
</evidence>